<sequence length="277" mass="31014">MLGLTAMFVRADALSSVKPSATNVMSQRFRELKVEHRDFVRLKIGGPDLDTADNIKKAAIDAINLGETKYTPVSSSPGLRKAIAAKFKREHGFEYSWRQVIVVTGGNHFLFDAFMATPNLGEEVAISASYWVSYPKMVTLCAGTLAFVSVTHENNFKIQAADLEKAITPKTKWFIFHLPSNTTGAAYAHDEMKALTQVLVRHPACLDSDRRHVRALTYGDFKFITPVEDEPKLYNSTLTMNGASKASATKDPLEQACRRIQRFCSNFAKDYIIWRLL</sequence>
<reference evidence="11 13" key="3">
    <citation type="submission" date="2019-11" db="EMBL/GenBank/DDBJ databases">
        <title>Whole-genome sequencing of Allorhizobium vitis.</title>
        <authorList>
            <person name="Gan H.M."/>
            <person name="Savka M.A."/>
        </authorList>
    </citation>
    <scope>NUCLEOTIDE SEQUENCE [LARGE SCALE GENOMIC DNA]</scope>
    <source>
        <strain evidence="11 13">AB4</strain>
    </source>
</reference>
<feature type="domain" description="Aminotransferase class I/classII large" evidence="8">
    <location>
        <begin position="38"/>
        <end position="246"/>
    </location>
</feature>
<dbReference type="GO" id="GO:0006520">
    <property type="term" value="P:amino acid metabolic process"/>
    <property type="evidence" value="ECO:0007669"/>
    <property type="project" value="InterPro"/>
</dbReference>
<evidence type="ECO:0000256" key="7">
    <source>
        <dbReference type="ARBA" id="ARBA00049185"/>
    </source>
</evidence>
<evidence type="ECO:0000256" key="1">
    <source>
        <dbReference type="ARBA" id="ARBA00001933"/>
    </source>
</evidence>
<dbReference type="Proteomes" id="UP000436692">
    <property type="component" value="Unassembled WGS sequence"/>
</dbReference>
<keyword evidence="6" id="KW-0663">Pyridoxal phosphate</keyword>
<evidence type="ECO:0000313" key="13">
    <source>
        <dbReference type="Proteomes" id="UP000175993"/>
    </source>
</evidence>
<comment type="similarity">
    <text evidence="2">Belongs to the class-I pyridoxal-phosphate-dependent aminotransferase family.</text>
</comment>
<dbReference type="GO" id="GO:0004069">
    <property type="term" value="F:L-aspartate:2-oxoglutarate aminotransferase activity"/>
    <property type="evidence" value="ECO:0007669"/>
    <property type="project" value="UniProtKB-EC"/>
</dbReference>
<dbReference type="GO" id="GO:0030170">
    <property type="term" value="F:pyridoxal phosphate binding"/>
    <property type="evidence" value="ECO:0007669"/>
    <property type="project" value="InterPro"/>
</dbReference>
<dbReference type="Proteomes" id="UP000175993">
    <property type="component" value="Unassembled WGS sequence"/>
</dbReference>
<dbReference type="InterPro" id="IPR015424">
    <property type="entry name" value="PyrdxlP-dep_Trfase"/>
</dbReference>
<evidence type="ECO:0000256" key="5">
    <source>
        <dbReference type="ARBA" id="ARBA00022679"/>
    </source>
</evidence>
<dbReference type="EMBL" id="MBEV02000011">
    <property type="protein sequence ID" value="MUP06924.1"/>
    <property type="molecule type" value="Genomic_DNA"/>
</dbReference>
<evidence type="ECO:0000313" key="15">
    <source>
        <dbReference type="Proteomes" id="UP000436911"/>
    </source>
</evidence>
<keyword evidence="4 10" id="KW-0032">Aminotransferase</keyword>
<comment type="cofactor">
    <cofactor evidence="1">
        <name>pyridoxal 5'-phosphate</name>
        <dbReference type="ChEBI" id="CHEBI:597326"/>
    </cofactor>
</comment>
<keyword evidence="9" id="KW-0614">Plasmid</keyword>
<evidence type="ECO:0000256" key="6">
    <source>
        <dbReference type="ARBA" id="ARBA00022898"/>
    </source>
</evidence>
<evidence type="ECO:0000256" key="3">
    <source>
        <dbReference type="ARBA" id="ARBA00012753"/>
    </source>
</evidence>
<evidence type="ECO:0000256" key="4">
    <source>
        <dbReference type="ARBA" id="ARBA00022576"/>
    </source>
</evidence>
<dbReference type="AlphaFoldDB" id="A0A2Z2PUF0"/>
<comment type="catalytic activity">
    <reaction evidence="7">
        <text>L-aspartate + 2-oxoglutarate = oxaloacetate + L-glutamate</text>
        <dbReference type="Rhea" id="RHEA:21824"/>
        <dbReference type="ChEBI" id="CHEBI:16452"/>
        <dbReference type="ChEBI" id="CHEBI:16810"/>
        <dbReference type="ChEBI" id="CHEBI:29985"/>
        <dbReference type="ChEBI" id="CHEBI:29991"/>
        <dbReference type="EC" id="2.6.1.1"/>
    </reaction>
</comment>
<dbReference type="PANTHER" id="PTHR46383">
    <property type="entry name" value="ASPARTATE AMINOTRANSFERASE"/>
    <property type="match status" value="1"/>
</dbReference>
<dbReference type="InterPro" id="IPR015422">
    <property type="entry name" value="PyrdxlP-dep_Trfase_small"/>
</dbReference>
<dbReference type="InterPro" id="IPR015421">
    <property type="entry name" value="PyrdxlP-dep_Trfase_major"/>
</dbReference>
<dbReference type="PANTHER" id="PTHR46383:SF1">
    <property type="entry name" value="ASPARTATE AMINOTRANSFERASE"/>
    <property type="match status" value="1"/>
</dbReference>
<evidence type="ECO:0000313" key="11">
    <source>
        <dbReference type="EMBL" id="MUP06924.1"/>
    </source>
</evidence>
<dbReference type="EMBL" id="WPHM01000014">
    <property type="protein sequence ID" value="MUZ60164.1"/>
    <property type="molecule type" value="Genomic_DNA"/>
</dbReference>
<dbReference type="Pfam" id="PF00155">
    <property type="entry name" value="Aminotran_1_2"/>
    <property type="match status" value="1"/>
</dbReference>
<evidence type="ECO:0000313" key="9">
    <source>
        <dbReference type="EMBL" id="ASK46333.1"/>
    </source>
</evidence>
<dbReference type="InterPro" id="IPR004839">
    <property type="entry name" value="Aminotransferase_I/II_large"/>
</dbReference>
<dbReference type="RefSeq" id="WP_081088912.1">
    <property type="nucleotide sequence ID" value="NZ_KY000056.1"/>
</dbReference>
<dbReference type="EMBL" id="KY000056">
    <property type="protein sequence ID" value="ASK46333.1"/>
    <property type="molecule type" value="Genomic_DNA"/>
</dbReference>
<dbReference type="EMBL" id="QUSG01000018">
    <property type="protein sequence ID" value="KAA3522424.1"/>
    <property type="molecule type" value="Genomic_DNA"/>
</dbReference>
<dbReference type="Gene3D" id="3.40.640.10">
    <property type="entry name" value="Type I PLP-dependent aspartate aminotransferase-like (Major domain)"/>
    <property type="match status" value="1"/>
</dbReference>
<accession>A0A2Z2PUF0</accession>
<evidence type="ECO:0000313" key="14">
    <source>
        <dbReference type="Proteomes" id="UP000436692"/>
    </source>
</evidence>
<proteinExistence type="inferred from homology"/>
<dbReference type="SUPFAM" id="SSF53383">
    <property type="entry name" value="PLP-dependent transferases"/>
    <property type="match status" value="1"/>
</dbReference>
<keyword evidence="5 10" id="KW-0808">Transferase</keyword>
<evidence type="ECO:0000313" key="10">
    <source>
        <dbReference type="EMBL" id="KAA3522424.1"/>
    </source>
</evidence>
<geneLocation type="plasmid" evidence="9">
    <name>pTi_Tun201</name>
</geneLocation>
<dbReference type="Proteomes" id="UP000436911">
    <property type="component" value="Unassembled WGS sequence"/>
</dbReference>
<reference evidence="12 14" key="4">
    <citation type="submission" date="2019-12" db="EMBL/GenBank/DDBJ databases">
        <title>Whole-genome sequencing of Allorhizobium vitis.</title>
        <authorList>
            <person name="Gan H.M."/>
            <person name="Szegedi E."/>
            <person name="Burr T."/>
            <person name="Savka M.A."/>
        </authorList>
    </citation>
    <scope>NUCLEOTIDE SEQUENCE [LARGE SCALE GENOMIC DNA]</scope>
    <source>
        <strain evidence="12 14">CG989</strain>
    </source>
</reference>
<gene>
    <name evidence="11" type="ORF">BBI04_019185</name>
    <name evidence="10" type="ORF">DXT89_21730</name>
    <name evidence="12" type="ORF">GOZ95_22300</name>
</gene>
<dbReference type="Gene3D" id="3.90.1150.10">
    <property type="entry name" value="Aspartate Aminotransferase, domain 1"/>
    <property type="match status" value="1"/>
</dbReference>
<reference evidence="9" key="1">
    <citation type="submission" date="2016-10" db="EMBL/GenBank/DDBJ databases">
        <title>Agrobacterium Ti plasmids: Classification based on T-DNA and Vir regions organization.</title>
        <authorList>
            <person name="Nabi N."/>
            <person name="Vial L."/>
            <person name="Ben Hafsa A."/>
            <person name="Chapulliot D."/>
            <person name="Berard A."/>
            <person name="Chauveau A."/>
            <person name="Le Paslier M.-C."/>
            <person name="Harzallah Skhiri F."/>
            <person name="Brunel D."/>
            <person name="Nesme X."/>
            <person name="Chaouachi M."/>
        </authorList>
    </citation>
    <scope>NUCLEOTIDE SEQUENCE</scope>
    <source>
        <strain evidence="9">Tun201</strain>
        <plasmid evidence="9">pTi_Tun201</plasmid>
    </source>
</reference>
<protein>
    <recommendedName>
        <fullName evidence="3">aspartate transaminase</fullName>
        <ecNumber evidence="3">2.6.1.1</ecNumber>
    </recommendedName>
</protein>
<evidence type="ECO:0000313" key="12">
    <source>
        <dbReference type="EMBL" id="MUZ60164.1"/>
    </source>
</evidence>
<dbReference type="OrthoDB" id="8293169at2"/>
<organism evidence="9">
    <name type="scientific">Agrobacterium vitis</name>
    <name type="common">Rhizobium vitis</name>
    <dbReference type="NCBI Taxonomy" id="373"/>
    <lineage>
        <taxon>Bacteria</taxon>
        <taxon>Pseudomonadati</taxon>
        <taxon>Pseudomonadota</taxon>
        <taxon>Alphaproteobacteria</taxon>
        <taxon>Hyphomicrobiales</taxon>
        <taxon>Rhizobiaceae</taxon>
        <taxon>Rhizobium/Agrobacterium group</taxon>
        <taxon>Agrobacterium</taxon>
    </lineage>
</organism>
<dbReference type="EC" id="2.6.1.1" evidence="3"/>
<dbReference type="InterPro" id="IPR050596">
    <property type="entry name" value="AspAT/PAT-like"/>
</dbReference>
<evidence type="ECO:0000256" key="2">
    <source>
        <dbReference type="ARBA" id="ARBA00007441"/>
    </source>
</evidence>
<dbReference type="CDD" id="cd00609">
    <property type="entry name" value="AAT_like"/>
    <property type="match status" value="1"/>
</dbReference>
<name>A0A2Z2PUF0_AGRVI</name>
<reference evidence="10 15" key="2">
    <citation type="submission" date="2018-08" db="EMBL/GenBank/DDBJ databases">
        <title>Genome sequencing of Agrobacterium vitis strain ICMP 10754.</title>
        <authorList>
            <person name="Visnovsky S.B."/>
            <person name="Pitman A.R."/>
        </authorList>
    </citation>
    <scope>NUCLEOTIDE SEQUENCE [LARGE SCALE GENOMIC DNA]</scope>
    <source>
        <strain evidence="10 15">ICMP 10754</strain>
    </source>
</reference>
<evidence type="ECO:0000259" key="8">
    <source>
        <dbReference type="Pfam" id="PF00155"/>
    </source>
</evidence>